<evidence type="ECO:0000313" key="3">
    <source>
        <dbReference type="Proteomes" id="UP001632037"/>
    </source>
</evidence>
<gene>
    <name evidence="2" type="ORF">V7S43_006384</name>
</gene>
<name>A0ABD3FRH5_9STRA</name>
<protein>
    <submittedName>
        <fullName evidence="2">Uncharacterized protein</fullName>
    </submittedName>
</protein>
<proteinExistence type="predicted"/>
<dbReference type="Proteomes" id="UP001632037">
    <property type="component" value="Unassembled WGS sequence"/>
</dbReference>
<accession>A0ABD3FRH5</accession>
<evidence type="ECO:0000313" key="2">
    <source>
        <dbReference type="EMBL" id="KAL3668291.1"/>
    </source>
</evidence>
<organism evidence="2 3">
    <name type="scientific">Phytophthora oleae</name>
    <dbReference type="NCBI Taxonomy" id="2107226"/>
    <lineage>
        <taxon>Eukaryota</taxon>
        <taxon>Sar</taxon>
        <taxon>Stramenopiles</taxon>
        <taxon>Oomycota</taxon>
        <taxon>Peronosporomycetes</taxon>
        <taxon>Peronosporales</taxon>
        <taxon>Peronosporaceae</taxon>
        <taxon>Phytophthora</taxon>
    </lineage>
</organism>
<reference evidence="2 3" key="1">
    <citation type="submission" date="2024-09" db="EMBL/GenBank/DDBJ databases">
        <title>Genome sequencing and assembly of Phytophthora oleae, isolate VK10A, causative agent of rot of olive drupes.</title>
        <authorList>
            <person name="Conti Taguali S."/>
            <person name="Riolo M."/>
            <person name="La Spada F."/>
            <person name="Cacciola S.O."/>
            <person name="Dionisio G."/>
        </authorList>
    </citation>
    <scope>NUCLEOTIDE SEQUENCE [LARGE SCALE GENOMIC DNA]</scope>
    <source>
        <strain evidence="2 3">VK10A</strain>
    </source>
</reference>
<comment type="caution">
    <text evidence="2">The sequence shown here is derived from an EMBL/GenBank/DDBJ whole genome shotgun (WGS) entry which is preliminary data.</text>
</comment>
<sequence length="100" mass="11664">MLQRVEENQLRPPPLEVMPPEPRRWSHAIDMTTSRGGYFVKDEKWVLRFNGVTPLNLSATYLVQTVLLQSSFSKHGTYIPQWREFEPKRGSEMNAQLGDF</sequence>
<dbReference type="AlphaFoldDB" id="A0ABD3FRH5"/>
<feature type="compositionally biased region" description="Pro residues" evidence="1">
    <location>
        <begin position="11"/>
        <end position="20"/>
    </location>
</feature>
<evidence type="ECO:0000256" key="1">
    <source>
        <dbReference type="SAM" id="MobiDB-lite"/>
    </source>
</evidence>
<feature type="region of interest" description="Disordered" evidence="1">
    <location>
        <begin position="1"/>
        <end position="22"/>
    </location>
</feature>
<keyword evidence="3" id="KW-1185">Reference proteome</keyword>
<dbReference type="EMBL" id="JBIMZQ010000011">
    <property type="protein sequence ID" value="KAL3668291.1"/>
    <property type="molecule type" value="Genomic_DNA"/>
</dbReference>